<evidence type="ECO:0000313" key="5">
    <source>
        <dbReference type="EMBL" id="SHK13321.1"/>
    </source>
</evidence>
<evidence type="ECO:0000256" key="4">
    <source>
        <dbReference type="HAMAP-Rule" id="MF_00434"/>
    </source>
</evidence>
<sequence>MSQVEPLRQEAIEEALAELPGWTYADNRLQKTYTFGSFREAVSFIVRIAFEAEQLNHHPELHNVYNRVTLALTTHAAGNRVTARDVELARAIERIAWVK</sequence>
<comment type="similarity">
    <text evidence="2 4">Belongs to the pterin-4-alpha-carbinolamine dehydratase family.</text>
</comment>
<keyword evidence="3 4" id="KW-0456">Lyase</keyword>
<dbReference type="GO" id="GO:0006729">
    <property type="term" value="P:tetrahydrobiopterin biosynthetic process"/>
    <property type="evidence" value="ECO:0007669"/>
    <property type="project" value="InterPro"/>
</dbReference>
<organism evidence="5 6">
    <name type="scientific">Rhodothermus profundi</name>
    <dbReference type="NCBI Taxonomy" id="633813"/>
    <lineage>
        <taxon>Bacteria</taxon>
        <taxon>Pseudomonadati</taxon>
        <taxon>Rhodothermota</taxon>
        <taxon>Rhodothermia</taxon>
        <taxon>Rhodothermales</taxon>
        <taxon>Rhodothermaceae</taxon>
        <taxon>Rhodothermus</taxon>
    </lineage>
</organism>
<comment type="catalytic activity">
    <reaction evidence="1 4">
        <text>(4aS,6R)-4a-hydroxy-L-erythro-5,6,7,8-tetrahydrobiopterin = (6R)-L-erythro-6,7-dihydrobiopterin + H2O</text>
        <dbReference type="Rhea" id="RHEA:11920"/>
        <dbReference type="ChEBI" id="CHEBI:15377"/>
        <dbReference type="ChEBI" id="CHEBI:15642"/>
        <dbReference type="ChEBI" id="CHEBI:43120"/>
        <dbReference type="EC" id="4.2.1.96"/>
    </reaction>
</comment>
<dbReference type="PANTHER" id="PTHR12599:SF0">
    <property type="entry name" value="PTERIN-4-ALPHA-CARBINOLAMINE DEHYDRATASE"/>
    <property type="match status" value="1"/>
</dbReference>
<protein>
    <recommendedName>
        <fullName evidence="4">Putative pterin-4-alpha-carbinolamine dehydratase</fullName>
        <shortName evidence="4">PHS</shortName>
        <ecNumber evidence="4">4.2.1.96</ecNumber>
    </recommendedName>
    <alternativeName>
        <fullName evidence="4">4-alpha-hydroxy-tetrahydropterin dehydratase</fullName>
    </alternativeName>
    <alternativeName>
        <fullName evidence="4">Pterin carbinolamine dehydratase</fullName>
        <shortName evidence="4">PCD</shortName>
    </alternativeName>
</protein>
<dbReference type="PANTHER" id="PTHR12599">
    <property type="entry name" value="PTERIN-4-ALPHA-CARBINOLAMINE DEHYDRATASE"/>
    <property type="match status" value="1"/>
</dbReference>
<dbReference type="Proteomes" id="UP000185812">
    <property type="component" value="Unassembled WGS sequence"/>
</dbReference>
<accession>A0A1M6PZI8</accession>
<keyword evidence="6" id="KW-1185">Reference proteome</keyword>
<gene>
    <name evidence="5" type="ORF">SAMN04488087_0399</name>
</gene>
<dbReference type="GO" id="GO:0008124">
    <property type="term" value="F:4-alpha-hydroxytetrahydrobiopterin dehydratase activity"/>
    <property type="evidence" value="ECO:0007669"/>
    <property type="project" value="UniProtKB-UniRule"/>
</dbReference>
<evidence type="ECO:0000256" key="3">
    <source>
        <dbReference type="ARBA" id="ARBA00023239"/>
    </source>
</evidence>
<dbReference type="EMBL" id="FRAU01000001">
    <property type="protein sequence ID" value="SHK13321.1"/>
    <property type="molecule type" value="Genomic_DNA"/>
</dbReference>
<dbReference type="Pfam" id="PF01329">
    <property type="entry name" value="Pterin_4a"/>
    <property type="match status" value="1"/>
</dbReference>
<evidence type="ECO:0000313" key="6">
    <source>
        <dbReference type="Proteomes" id="UP000185812"/>
    </source>
</evidence>
<dbReference type="STRING" id="633813.SAMN04488087_0399"/>
<dbReference type="AlphaFoldDB" id="A0A1M6PZI8"/>
<reference evidence="6" key="1">
    <citation type="submission" date="2016-11" db="EMBL/GenBank/DDBJ databases">
        <authorList>
            <person name="Varghese N."/>
            <person name="Submissions S."/>
        </authorList>
    </citation>
    <scope>NUCLEOTIDE SEQUENCE [LARGE SCALE GENOMIC DNA]</scope>
    <source>
        <strain evidence="6">DSM 22212</strain>
    </source>
</reference>
<dbReference type="InterPro" id="IPR001533">
    <property type="entry name" value="Pterin_deHydtase"/>
</dbReference>
<dbReference type="CDD" id="cd00914">
    <property type="entry name" value="PCD_DCoH_subfamily_b"/>
    <property type="match status" value="1"/>
</dbReference>
<proteinExistence type="inferred from homology"/>
<name>A0A1M6PZI8_9BACT</name>
<dbReference type="EC" id="4.2.1.96" evidence="4"/>
<dbReference type="RefSeq" id="WP_072714272.1">
    <property type="nucleotide sequence ID" value="NZ_FRAU01000001.1"/>
</dbReference>
<dbReference type="InterPro" id="IPR036428">
    <property type="entry name" value="PCD_sf"/>
</dbReference>
<dbReference type="HAMAP" id="MF_00434">
    <property type="entry name" value="Pterin_4_alpha"/>
    <property type="match status" value="1"/>
</dbReference>
<dbReference type="NCBIfam" id="NF002017">
    <property type="entry name" value="PRK00823.1-2"/>
    <property type="match status" value="1"/>
</dbReference>
<dbReference type="SUPFAM" id="SSF55248">
    <property type="entry name" value="PCD-like"/>
    <property type="match status" value="1"/>
</dbReference>
<dbReference type="OrthoDB" id="9794987at2"/>
<evidence type="ECO:0000256" key="2">
    <source>
        <dbReference type="ARBA" id="ARBA00006472"/>
    </source>
</evidence>
<dbReference type="Gene3D" id="3.30.1360.20">
    <property type="entry name" value="Transcriptional coactivator/pterin dehydratase"/>
    <property type="match status" value="1"/>
</dbReference>
<evidence type="ECO:0000256" key="1">
    <source>
        <dbReference type="ARBA" id="ARBA00001554"/>
    </source>
</evidence>